<dbReference type="OrthoDB" id="5711at10239"/>
<accession>A0A1D8KSA7</accession>
<dbReference type="Gene3D" id="2.60.40.420">
    <property type="entry name" value="Cupredoxins - blue copper proteins"/>
    <property type="match status" value="1"/>
</dbReference>
<reference evidence="2 3" key="1">
    <citation type="journal article" date="2016" name="Virology">
        <title>The genomic content and context of auxiliary metabolic genes in marine cyanomyoviruses.</title>
        <authorList>
            <person name="Crummett L.T."/>
            <person name="Puxty R.J."/>
            <person name="Weihe C."/>
            <person name="Marston M.F."/>
            <person name="Martiny J.B."/>
        </authorList>
    </citation>
    <scope>NUCLEOTIDE SEQUENCE [LARGE SCALE GENOMIC DNA]</scope>
    <source>
        <strain evidence="2">0810PA09</strain>
    </source>
</reference>
<proteinExistence type="predicted"/>
<evidence type="ECO:0000313" key="2">
    <source>
        <dbReference type="EMBL" id="AOV61560.1"/>
    </source>
</evidence>
<gene>
    <name evidence="2" type="ORF">P090810_087</name>
</gene>
<organism evidence="2 3">
    <name type="scientific">Synechococcus phage S-WAM1</name>
    <dbReference type="NCBI Taxonomy" id="1815521"/>
    <lineage>
        <taxon>Viruses</taxon>
        <taxon>Duplodnaviria</taxon>
        <taxon>Heunggongvirae</taxon>
        <taxon>Uroviricota</taxon>
        <taxon>Caudoviricetes</taxon>
        <taxon>Pantevenvirales</taxon>
        <taxon>Kyanoviridae</taxon>
        <taxon>Sokavirus</taxon>
        <taxon>Sokavirus swam1</taxon>
    </lineage>
</organism>
<dbReference type="Proteomes" id="UP000204364">
    <property type="component" value="Segment"/>
</dbReference>
<evidence type="ECO:0000259" key="1">
    <source>
        <dbReference type="Pfam" id="PF07880"/>
    </source>
</evidence>
<dbReference type="KEGG" id="vg:30310040"/>
<dbReference type="EMBL" id="KU686210">
    <property type="protein sequence ID" value="AOV61560.1"/>
    <property type="molecule type" value="Genomic_DNA"/>
</dbReference>
<dbReference type="GeneID" id="30310040"/>
<sequence length="493" mass="50739">MAKQLVGIGSSANDGTGDTLRDGAIKYNSNFDELYDRLGNNTDILIDIGAGITAGQVLQWSTTPNPAFRAADFNLLTGNLDTNGNEIQSDGTDAIVIKQTGTGDIQLWAGGSGSAYTYIDGDDGYLKWYAPYAELVDLPDASNHHGMFAHVHGTGKGYVAHNAQWIPLVDETQSITVLADVDTTVNGGPADGQVLKWVESTGKWSPANDEQGTGGTGTTQNLFETVNADTGTTTASAPNDTLIIAGGTNISTTLVGDTLTIDMTGTLGDLDQNVFTTFGADNGSTTATVTTDSLNFVGGTGISTNLNAGAITITNDSPNVVQDVLKTLAGDSGSYTAAAADSTVTIAGGTGITTAVSGSTLTITNTVALPNATEGQSLVKGASAYEGVASPTLSYDFTAADSNNYTVDGPGISSATDPTIYVYRGFTYRFNNETGASHPLEIRVSNGGAQISGTTGSINGVQYWTVPQSLAAGTTYVYQCNIHSSMVGNIVVV</sequence>
<dbReference type="RefSeq" id="YP_009325076.1">
    <property type="nucleotide sequence ID" value="NC_031944.1"/>
</dbReference>
<dbReference type="GO" id="GO:0019076">
    <property type="term" value="P:viral release from host cell"/>
    <property type="evidence" value="ECO:0007669"/>
    <property type="project" value="InterPro"/>
</dbReference>
<keyword evidence="3" id="KW-1185">Reference proteome</keyword>
<dbReference type="InterPro" id="IPR008987">
    <property type="entry name" value="Baseplate_struct_prot_Gp9/10_N"/>
</dbReference>
<dbReference type="InterPro" id="IPR008972">
    <property type="entry name" value="Cupredoxin"/>
</dbReference>
<protein>
    <submittedName>
        <fullName evidence="2">Baseplate wedge protein</fullName>
    </submittedName>
</protein>
<dbReference type="InterPro" id="IPR036240">
    <property type="entry name" value="Gp9-like_sf"/>
</dbReference>
<evidence type="ECO:0000313" key="3">
    <source>
        <dbReference type="Proteomes" id="UP000204364"/>
    </source>
</evidence>
<name>A0A1D8KSA7_9CAUD</name>
<dbReference type="Pfam" id="PF07880">
    <property type="entry name" value="T4_gp9_10_N"/>
    <property type="match status" value="1"/>
</dbReference>
<dbReference type="SUPFAM" id="SSF50017">
    <property type="entry name" value="gp9"/>
    <property type="match status" value="1"/>
</dbReference>
<feature type="domain" description="Baseplate structural protein Gp9/Gp10 N-terminal" evidence="1">
    <location>
        <begin position="3"/>
        <end position="45"/>
    </location>
</feature>